<dbReference type="RefSeq" id="WP_038061967.1">
    <property type="nucleotide sequence ID" value="NZ_JPSL02000040.1"/>
</dbReference>
<reference evidence="1 2" key="1">
    <citation type="journal article" date="2015" name="Genome Announc.">
        <title>Draft Genome Sequence of the Thermophile Thermus filiformis ATCC 43280, Producer of Carotenoid-(Di)glucoside-Branched Fatty Acid (Di)esters and Source of Hyperthermostable Enzymes of Biotechnological Interest.</title>
        <authorList>
            <person name="Mandelli F."/>
            <person name="Oliveira Ramires B."/>
            <person name="Couger M.B."/>
            <person name="Paixao D.A."/>
            <person name="Camilo C.M."/>
            <person name="Polikarpov I."/>
            <person name="Prade R."/>
            <person name="Riano-Pachon D.M."/>
            <person name="Squina F.M."/>
        </authorList>
    </citation>
    <scope>NUCLEOTIDE SEQUENCE [LARGE SCALE GENOMIC DNA]</scope>
    <source>
        <strain evidence="1 2">ATCC 43280</strain>
    </source>
</reference>
<dbReference type="EMBL" id="JPSL02000040">
    <property type="protein sequence ID" value="KGQ22611.1"/>
    <property type="molecule type" value="Genomic_DNA"/>
</dbReference>
<evidence type="ECO:0000313" key="1">
    <source>
        <dbReference type="EMBL" id="KGQ22611.1"/>
    </source>
</evidence>
<dbReference type="STRING" id="276.THFILI_10380"/>
<dbReference type="PATRIC" id="fig|276.5.peg.568"/>
<gene>
    <name evidence="1" type="ORF">THFILI_10380</name>
</gene>
<proteinExistence type="predicted"/>
<comment type="caution">
    <text evidence="1">The sequence shown here is derived from an EMBL/GenBank/DDBJ whole genome shotgun (WGS) entry which is preliminary data.</text>
</comment>
<protein>
    <submittedName>
        <fullName evidence="1">Chromosome segregation protein ScpA</fullName>
    </submittedName>
</protein>
<sequence>MRLRFDGFEGSPLELKEALRRGRIPPGSLPVLLLVDQALAQLPQDLKAKAELLPLLAELLLFKLRPVAGPEKEEQEEAVVQVLVDLSQAVAFLEERAQARSRVLPVFPPPLPRRLSLPKAALARAALAFRRAVLHLPREELGLREVWGRIRGFLTARRRFSELPLPTWPEKAVGFAALLEAVRLEEVLLFQEAPFAELYVEPRRQVGSPSAELVFGSD</sequence>
<keyword evidence="2" id="KW-1185">Reference proteome</keyword>
<dbReference type="AlphaFoldDB" id="A0A0A2WR20"/>
<name>A0A0A2WR20_THEFI</name>
<accession>A0A0A2WR20</accession>
<organism evidence="1 2">
    <name type="scientific">Thermus filiformis</name>
    <dbReference type="NCBI Taxonomy" id="276"/>
    <lineage>
        <taxon>Bacteria</taxon>
        <taxon>Thermotogati</taxon>
        <taxon>Deinococcota</taxon>
        <taxon>Deinococci</taxon>
        <taxon>Thermales</taxon>
        <taxon>Thermaceae</taxon>
        <taxon>Thermus</taxon>
    </lineage>
</organism>
<dbReference type="Proteomes" id="UP000030364">
    <property type="component" value="Unassembled WGS sequence"/>
</dbReference>
<evidence type="ECO:0000313" key="2">
    <source>
        <dbReference type="Proteomes" id="UP000030364"/>
    </source>
</evidence>
<dbReference type="OrthoDB" id="32572at2"/>